<keyword evidence="3" id="KW-1185">Reference proteome</keyword>
<evidence type="ECO:0000313" key="2">
    <source>
        <dbReference type="EMBL" id="KAF2106309.1"/>
    </source>
</evidence>
<reference evidence="2" key="1">
    <citation type="journal article" date="2020" name="Stud. Mycol.">
        <title>101 Dothideomycetes genomes: a test case for predicting lifestyles and emergence of pathogens.</title>
        <authorList>
            <person name="Haridas S."/>
            <person name="Albert R."/>
            <person name="Binder M."/>
            <person name="Bloem J."/>
            <person name="Labutti K."/>
            <person name="Salamov A."/>
            <person name="Andreopoulos B."/>
            <person name="Baker S."/>
            <person name="Barry K."/>
            <person name="Bills G."/>
            <person name="Bluhm B."/>
            <person name="Cannon C."/>
            <person name="Castanera R."/>
            <person name="Culley D."/>
            <person name="Daum C."/>
            <person name="Ezra D."/>
            <person name="Gonzalez J."/>
            <person name="Henrissat B."/>
            <person name="Kuo A."/>
            <person name="Liang C."/>
            <person name="Lipzen A."/>
            <person name="Lutzoni F."/>
            <person name="Magnuson J."/>
            <person name="Mondo S."/>
            <person name="Nolan M."/>
            <person name="Ohm R."/>
            <person name="Pangilinan J."/>
            <person name="Park H.-J."/>
            <person name="Ramirez L."/>
            <person name="Alfaro M."/>
            <person name="Sun H."/>
            <person name="Tritt A."/>
            <person name="Yoshinaga Y."/>
            <person name="Zwiers L.-H."/>
            <person name="Turgeon B."/>
            <person name="Goodwin S."/>
            <person name="Spatafora J."/>
            <person name="Crous P."/>
            <person name="Grigoriev I."/>
        </authorList>
    </citation>
    <scope>NUCLEOTIDE SEQUENCE</scope>
    <source>
        <strain evidence="2">CBS 627.86</strain>
    </source>
</reference>
<dbReference type="OrthoDB" id="3596450at2759"/>
<evidence type="ECO:0000313" key="3">
    <source>
        <dbReference type="Proteomes" id="UP000799770"/>
    </source>
</evidence>
<dbReference type="PANTHER" id="PTHR35910:SF6">
    <property type="entry name" value="2EXR DOMAIN-CONTAINING PROTEIN"/>
    <property type="match status" value="1"/>
</dbReference>
<evidence type="ECO:0000259" key="1">
    <source>
        <dbReference type="Pfam" id="PF20150"/>
    </source>
</evidence>
<dbReference type="AlphaFoldDB" id="A0A6A5YG94"/>
<gene>
    <name evidence="2" type="ORF">BDV96DRAFT_654867</name>
</gene>
<name>A0A6A5YG94_9PLEO</name>
<proteinExistence type="predicted"/>
<dbReference type="InterPro" id="IPR045518">
    <property type="entry name" value="2EXR"/>
</dbReference>
<dbReference type="Pfam" id="PF20150">
    <property type="entry name" value="2EXR"/>
    <property type="match status" value="1"/>
</dbReference>
<dbReference type="Proteomes" id="UP000799770">
    <property type="component" value="Unassembled WGS sequence"/>
</dbReference>
<accession>A0A6A5YG94</accession>
<protein>
    <recommendedName>
        <fullName evidence="1">2EXR domain-containing protein</fullName>
    </recommendedName>
</protein>
<feature type="domain" description="2EXR" evidence="1">
    <location>
        <begin position="6"/>
        <end position="87"/>
    </location>
</feature>
<organism evidence="2 3">
    <name type="scientific">Lophiotrema nucula</name>
    <dbReference type="NCBI Taxonomy" id="690887"/>
    <lineage>
        <taxon>Eukaryota</taxon>
        <taxon>Fungi</taxon>
        <taxon>Dikarya</taxon>
        <taxon>Ascomycota</taxon>
        <taxon>Pezizomycotina</taxon>
        <taxon>Dothideomycetes</taxon>
        <taxon>Pleosporomycetidae</taxon>
        <taxon>Pleosporales</taxon>
        <taxon>Lophiotremataceae</taxon>
        <taxon>Lophiotrema</taxon>
    </lineage>
</organism>
<sequence length="268" mass="32081">MVFMRFPYFPQLPAELRDMIWERSLPAPPDHVWFKLINIHDRVELHTNPLPVALQATREARRIARIRGCLWSWRDDKHTPIYFDPDCNRLQLESATCEHLKCVYGSIELDPFLKYLPLELIPRIRHLDIRLRHLGINDPNYRRRTSWQQIADSLYYFHSLQSFHIQLDGSNGYYQGVWDEYNRLMTQNLFACILTELRAKPILWVRFVNLMLTTHTHGSFFTPWWYRVEVYQLLLNVLTGSKQYRLPERLDEEGADLNRRIGTVLSLQ</sequence>
<dbReference type="PANTHER" id="PTHR35910">
    <property type="entry name" value="2EXR DOMAIN-CONTAINING PROTEIN"/>
    <property type="match status" value="1"/>
</dbReference>
<dbReference type="EMBL" id="ML977364">
    <property type="protein sequence ID" value="KAF2106309.1"/>
    <property type="molecule type" value="Genomic_DNA"/>
</dbReference>